<evidence type="ECO:0000259" key="9">
    <source>
        <dbReference type="Pfam" id="PF24817"/>
    </source>
</evidence>
<keyword evidence="3" id="KW-0677">Repeat</keyword>
<feature type="domain" description="WDHD1/CFT4 helical bundle" evidence="8">
    <location>
        <begin position="670"/>
        <end position="748"/>
    </location>
</feature>
<evidence type="ECO:0000313" key="10">
    <source>
        <dbReference type="EMBL" id="KAK9868468.1"/>
    </source>
</evidence>
<dbReference type="InterPro" id="IPR048591">
    <property type="entry name" value="WDHD1/CFT4_hel"/>
</dbReference>
<feature type="region of interest" description="Disordered" evidence="6">
    <location>
        <begin position="781"/>
        <end position="862"/>
    </location>
</feature>
<keyword evidence="4" id="KW-0539">Nucleus</keyword>
<feature type="compositionally biased region" description="Acidic residues" evidence="6">
    <location>
        <begin position="325"/>
        <end position="348"/>
    </location>
</feature>
<gene>
    <name evidence="10" type="ORF">WJX84_006627</name>
</gene>
<evidence type="ECO:0000256" key="4">
    <source>
        <dbReference type="ARBA" id="ARBA00023242"/>
    </source>
</evidence>
<dbReference type="GO" id="GO:0000278">
    <property type="term" value="P:mitotic cell cycle"/>
    <property type="evidence" value="ECO:0007669"/>
    <property type="project" value="TreeGrafter"/>
</dbReference>
<feature type="compositionally biased region" description="Polar residues" evidence="6">
    <location>
        <begin position="820"/>
        <end position="836"/>
    </location>
</feature>
<dbReference type="InterPro" id="IPR019775">
    <property type="entry name" value="WD40_repeat_CS"/>
</dbReference>
<dbReference type="AlphaFoldDB" id="A0AAW1TI81"/>
<accession>A0AAW1TI81</accession>
<dbReference type="InterPro" id="IPR001680">
    <property type="entry name" value="WD40_rpt"/>
</dbReference>
<feature type="repeat" description="WD" evidence="5">
    <location>
        <begin position="95"/>
        <end position="129"/>
    </location>
</feature>
<feature type="region of interest" description="Disordered" evidence="6">
    <location>
        <begin position="318"/>
        <end position="354"/>
    </location>
</feature>
<evidence type="ECO:0000256" key="3">
    <source>
        <dbReference type="ARBA" id="ARBA00022737"/>
    </source>
</evidence>
<dbReference type="GO" id="GO:0003682">
    <property type="term" value="F:chromatin binding"/>
    <property type="evidence" value="ECO:0007669"/>
    <property type="project" value="TreeGrafter"/>
</dbReference>
<dbReference type="PROSITE" id="PS50082">
    <property type="entry name" value="WD_REPEATS_2"/>
    <property type="match status" value="3"/>
</dbReference>
<evidence type="ECO:0000259" key="7">
    <source>
        <dbReference type="Pfam" id="PF12341"/>
    </source>
</evidence>
<dbReference type="Pfam" id="PF20946">
    <property type="entry name" value="Ctf4_C"/>
    <property type="match status" value="1"/>
</dbReference>
<dbReference type="InterPro" id="IPR057646">
    <property type="entry name" value="WD40_WDHD1_1st"/>
</dbReference>
<comment type="caution">
    <text evidence="10">The sequence shown here is derived from an EMBL/GenBank/DDBJ whole genome shotgun (WGS) entry which is preliminary data.</text>
</comment>
<dbReference type="PROSITE" id="PS50294">
    <property type="entry name" value="WD_REPEATS_REGION"/>
    <property type="match status" value="1"/>
</dbReference>
<dbReference type="PROSITE" id="PS00678">
    <property type="entry name" value="WD_REPEATS_1"/>
    <property type="match status" value="2"/>
</dbReference>
<protein>
    <recommendedName>
        <fullName evidence="12">Minichromosome loss protein Mcl1 middle region domain-containing protein</fullName>
    </recommendedName>
</protein>
<keyword evidence="11" id="KW-1185">Reference proteome</keyword>
<feature type="compositionally biased region" description="Polar residues" evidence="6">
    <location>
        <begin position="804"/>
        <end position="813"/>
    </location>
</feature>
<organism evidence="10 11">
    <name type="scientific">Apatococcus fuscideae</name>
    <dbReference type="NCBI Taxonomy" id="2026836"/>
    <lineage>
        <taxon>Eukaryota</taxon>
        <taxon>Viridiplantae</taxon>
        <taxon>Chlorophyta</taxon>
        <taxon>core chlorophytes</taxon>
        <taxon>Trebouxiophyceae</taxon>
        <taxon>Chlorellales</taxon>
        <taxon>Chlorellaceae</taxon>
        <taxon>Apatococcus</taxon>
    </lineage>
</organism>
<dbReference type="InterPro" id="IPR036322">
    <property type="entry name" value="WD40_repeat_dom_sf"/>
</dbReference>
<dbReference type="InterPro" id="IPR022100">
    <property type="entry name" value="WDHD1/CFT4_beta-prop_2nd"/>
</dbReference>
<evidence type="ECO:0000256" key="6">
    <source>
        <dbReference type="SAM" id="MobiDB-lite"/>
    </source>
</evidence>
<dbReference type="PANTHER" id="PTHR19932">
    <property type="entry name" value="WD REPEAT AND HMG-BOX DNA BINDING PROTEIN"/>
    <property type="match status" value="1"/>
</dbReference>
<feature type="domain" description="WDHD1 first WD40" evidence="9">
    <location>
        <begin position="21"/>
        <end position="289"/>
    </location>
</feature>
<comment type="subcellular location">
    <subcellularLocation>
        <location evidence="1">Nucleus</location>
    </subcellularLocation>
</comment>
<dbReference type="GO" id="GO:0043596">
    <property type="term" value="C:nuclear replication fork"/>
    <property type="evidence" value="ECO:0007669"/>
    <property type="project" value="TreeGrafter"/>
</dbReference>
<feature type="compositionally biased region" description="Low complexity" evidence="6">
    <location>
        <begin position="372"/>
        <end position="384"/>
    </location>
</feature>
<dbReference type="Proteomes" id="UP001485043">
    <property type="component" value="Unassembled WGS sequence"/>
</dbReference>
<dbReference type="SMART" id="SM00320">
    <property type="entry name" value="WD40"/>
    <property type="match status" value="5"/>
</dbReference>
<evidence type="ECO:0000259" key="8">
    <source>
        <dbReference type="Pfam" id="PF20946"/>
    </source>
</evidence>
<evidence type="ECO:0000256" key="5">
    <source>
        <dbReference type="PROSITE-ProRule" id="PRU00221"/>
    </source>
</evidence>
<dbReference type="EMBL" id="JALJOV010000027">
    <property type="protein sequence ID" value="KAK9868468.1"/>
    <property type="molecule type" value="Genomic_DNA"/>
</dbReference>
<dbReference type="InterPro" id="IPR015943">
    <property type="entry name" value="WD40/YVTN_repeat-like_dom_sf"/>
</dbReference>
<evidence type="ECO:0000256" key="1">
    <source>
        <dbReference type="ARBA" id="ARBA00004123"/>
    </source>
</evidence>
<sequence length="862" mass="90795">MAPTVSAERQDMGGIAYIHLDSKQALVTCGASGTILFFQEDQTEIKRVEASCALNCLAASPKGDVFVVGDSQYVKAYKLPSGEFSSVATRFNLPVRAVAFSPSGSTLAAAGDDDTIKVINLANEKVIRAVRTTPYTRGLAYDPDSTFLASAAADGHLQVWDIATGKPVLSRKRSTPKIDVASPGRCGLAWHPDGGSLLAVAGTENDILCLERLSWDEAFVLKGPHTGPVNIIAFSPNGLYMASAGRDKKVVVWDLTTKALVCEQLGEEPLTALVWRPEGNCLAGLTETGAPSCWREPVPSHKPSPSAALDTLDLAAPIRGRSTGDEPDGEDGASPENSMDDFIEDDVNGDFTSGVAGNKASAASFNQVRGCLPQPQGPLQPGSTPRGGPGSRRWLVYTLLGCISSTEAEGFNAVEVTFHDTSRSRKRIPILNDFYRFHLASLSDKGALYASNASPDSPAMVVYRPFEAWAPNSDWSLPLPEGESPVAVAAARSLLALATSTQTLRLFSPAGTQTNVISWAGPVVAVAAQEHLLAVIASEAVALSPGARLTWLGFTPDGMLATFDSQGVLRLRTPDFGGGWMPAFDSAAEQKNKETFWPVAVTQQALSCVICREHTPVPTVTPRPTMSRIALHVPVLGAAEATGPVEDQQLLLSATLSHVREAAGRSAGCAGEGGGAAESDVVQAETEADKPLLRLFQAALKANRLLRAYELATRLHLMRSLEGSLKLANHHQVPALAERITAVIDARLALEAAEMALAEEAAPSTPPGQSADEDDAEVVVEGHASSPGHRLAAEGPPHSHRVPLSTSTTNTFLSRHPNGESVSNAAAKKASTSGPTAGNPFAKRPAGNPVNPFARASKSQKL</sequence>
<dbReference type="Pfam" id="PF12341">
    <property type="entry name" value="Mcl1_mid"/>
    <property type="match status" value="1"/>
</dbReference>
<dbReference type="Gene3D" id="2.130.10.10">
    <property type="entry name" value="YVTN repeat-like/Quinoprotein amine dehydrogenase"/>
    <property type="match status" value="2"/>
</dbReference>
<feature type="repeat" description="WD" evidence="5">
    <location>
        <begin position="222"/>
        <end position="263"/>
    </location>
</feature>
<feature type="domain" description="WDHD1/CFT4 second beta-propeller" evidence="7">
    <location>
        <begin position="378"/>
        <end position="537"/>
    </location>
</feature>
<keyword evidence="2 5" id="KW-0853">WD repeat</keyword>
<feature type="repeat" description="WD" evidence="5">
    <location>
        <begin position="139"/>
        <end position="170"/>
    </location>
</feature>
<reference evidence="10 11" key="1">
    <citation type="journal article" date="2024" name="Nat. Commun.">
        <title>Phylogenomics reveals the evolutionary origins of lichenization in chlorophyte algae.</title>
        <authorList>
            <person name="Puginier C."/>
            <person name="Libourel C."/>
            <person name="Otte J."/>
            <person name="Skaloud P."/>
            <person name="Haon M."/>
            <person name="Grisel S."/>
            <person name="Petersen M."/>
            <person name="Berrin J.G."/>
            <person name="Delaux P.M."/>
            <person name="Dal Grande F."/>
            <person name="Keller J."/>
        </authorList>
    </citation>
    <scope>NUCLEOTIDE SEQUENCE [LARGE SCALE GENOMIC DNA]</scope>
    <source>
        <strain evidence="10 11">SAG 2523</strain>
    </source>
</reference>
<dbReference type="Pfam" id="PF24817">
    <property type="entry name" value="WD40_WDHD1_1st"/>
    <property type="match status" value="1"/>
</dbReference>
<dbReference type="SUPFAM" id="SSF50978">
    <property type="entry name" value="WD40 repeat-like"/>
    <property type="match status" value="1"/>
</dbReference>
<feature type="region of interest" description="Disordered" evidence="6">
    <location>
        <begin position="369"/>
        <end position="390"/>
    </location>
</feature>
<evidence type="ECO:0000313" key="11">
    <source>
        <dbReference type="Proteomes" id="UP001485043"/>
    </source>
</evidence>
<dbReference type="GO" id="GO:0006281">
    <property type="term" value="P:DNA repair"/>
    <property type="evidence" value="ECO:0007669"/>
    <property type="project" value="TreeGrafter"/>
</dbReference>
<name>A0AAW1TI81_9CHLO</name>
<evidence type="ECO:0000256" key="2">
    <source>
        <dbReference type="ARBA" id="ARBA00022574"/>
    </source>
</evidence>
<dbReference type="PANTHER" id="PTHR19932:SF10">
    <property type="entry name" value="WD REPEAT AND HMG-BOX DNA-BINDING PROTEIN 1"/>
    <property type="match status" value="1"/>
</dbReference>
<dbReference type="GO" id="GO:0006261">
    <property type="term" value="P:DNA-templated DNA replication"/>
    <property type="evidence" value="ECO:0007669"/>
    <property type="project" value="TreeGrafter"/>
</dbReference>
<evidence type="ECO:0008006" key="12">
    <source>
        <dbReference type="Google" id="ProtNLM"/>
    </source>
</evidence>
<proteinExistence type="predicted"/>